<dbReference type="EMBL" id="CP040899">
    <property type="protein sequence ID" value="QDB79384.1"/>
    <property type="molecule type" value="Genomic_DNA"/>
</dbReference>
<dbReference type="Proteomes" id="UP000313948">
    <property type="component" value="Chromosome"/>
</dbReference>
<accession>A0ABX5VLM6</accession>
<dbReference type="Gene3D" id="2.60.40.1120">
    <property type="entry name" value="Carboxypeptidase-like, regulatory domain"/>
    <property type="match status" value="1"/>
</dbReference>
<sequence>MINQLDEMLRHLLDSELTTTPGGPPIDVAVRPPDDSWRAAVNASGNPAVNVYLVEVREARDQRTSGAVDRADPEPFKVDCHYLISAWIPSADPNVATPTVVEDWLLGESIRVIADAAPLNAASIFGSPLPPQVDPTLEDVDMPTKLLPPEGYPNLADFWTGMGHGNTWHPAAHVVVTLPIRRRTQALAPPVRALHVATGVGGDAEDSLVLIGGTVRDSSGHGIPGATVELLDASATSTVATATSDGAGRFTFARLPAATYQLSARTSTVAAPLQPVTVPGNGTFDIDIL</sequence>
<feature type="domain" description="Pvc16 N-terminal" evidence="1">
    <location>
        <begin position="5"/>
        <end position="191"/>
    </location>
</feature>
<dbReference type="RefSeq" id="WP_139071623.1">
    <property type="nucleotide sequence ID" value="NZ_CP040899.1"/>
</dbReference>
<dbReference type="Pfam" id="PF13620">
    <property type="entry name" value="CarboxypepD_reg"/>
    <property type="match status" value="1"/>
</dbReference>
<gene>
    <name evidence="2" type="ORF">FE251_08380</name>
</gene>
<reference evidence="2 3" key="1">
    <citation type="submission" date="2019-05" db="EMBL/GenBank/DDBJ databases">
        <title>Georgenia *** sp. nov., and Georgenia *** sp. nov., isolated from the intestinal contents of plateau pika (Ochotona curzoniae) in the Qinghai-Tibet plateau of China.</title>
        <authorList>
            <person name="Tian Z."/>
        </authorList>
    </citation>
    <scope>NUCLEOTIDE SEQUENCE [LARGE SCALE GENOMIC DNA]</scope>
    <source>
        <strain evidence="2 3">Z294</strain>
    </source>
</reference>
<dbReference type="InterPro" id="IPR025351">
    <property type="entry name" value="Pvc16_N"/>
</dbReference>
<organism evidence="2 3">
    <name type="scientific">Georgenia wutianyii</name>
    <dbReference type="NCBI Taxonomy" id="2585135"/>
    <lineage>
        <taxon>Bacteria</taxon>
        <taxon>Bacillati</taxon>
        <taxon>Actinomycetota</taxon>
        <taxon>Actinomycetes</taxon>
        <taxon>Micrococcales</taxon>
        <taxon>Bogoriellaceae</taxon>
        <taxon>Georgenia</taxon>
    </lineage>
</organism>
<protein>
    <submittedName>
        <fullName evidence="2">DUF4255 domain-containing protein</fullName>
    </submittedName>
</protein>
<proteinExistence type="predicted"/>
<evidence type="ECO:0000313" key="2">
    <source>
        <dbReference type="EMBL" id="QDB79384.1"/>
    </source>
</evidence>
<name>A0ABX5VLM6_9MICO</name>
<dbReference type="SUPFAM" id="SSF49464">
    <property type="entry name" value="Carboxypeptidase regulatory domain-like"/>
    <property type="match status" value="1"/>
</dbReference>
<dbReference type="Pfam" id="PF14065">
    <property type="entry name" value="Pvc16_N"/>
    <property type="match status" value="1"/>
</dbReference>
<evidence type="ECO:0000313" key="3">
    <source>
        <dbReference type="Proteomes" id="UP000313948"/>
    </source>
</evidence>
<dbReference type="InterPro" id="IPR008969">
    <property type="entry name" value="CarboxyPept-like_regulatory"/>
</dbReference>
<keyword evidence="3" id="KW-1185">Reference proteome</keyword>
<evidence type="ECO:0000259" key="1">
    <source>
        <dbReference type="Pfam" id="PF14065"/>
    </source>
</evidence>